<evidence type="ECO:0000256" key="1">
    <source>
        <dbReference type="ARBA" id="ARBA00022448"/>
    </source>
</evidence>
<evidence type="ECO:0000313" key="9">
    <source>
        <dbReference type="EMBL" id="QIZ78489.1"/>
    </source>
</evidence>
<dbReference type="InterPro" id="IPR002323">
    <property type="entry name" value="Cyt_CIE"/>
</dbReference>
<dbReference type="RefSeq" id="WP_168662500.1">
    <property type="nucleotide sequence ID" value="NZ_CP051180.1"/>
</dbReference>
<evidence type="ECO:0000256" key="4">
    <source>
        <dbReference type="ARBA" id="ARBA00022982"/>
    </source>
</evidence>
<dbReference type="PANTHER" id="PTHR40942:SF2">
    <property type="entry name" value="CYTOCHROME-RELATED"/>
    <property type="match status" value="1"/>
</dbReference>
<keyword evidence="3 6" id="KW-0479">Metal-binding</keyword>
<evidence type="ECO:0000259" key="8">
    <source>
        <dbReference type="PROSITE" id="PS51007"/>
    </source>
</evidence>
<protein>
    <submittedName>
        <fullName evidence="9">Cytochrome c5 family protein</fullName>
    </submittedName>
</protein>
<keyword evidence="1" id="KW-0813">Transport</keyword>
<feature type="signal peptide" evidence="7">
    <location>
        <begin position="1"/>
        <end position="21"/>
    </location>
</feature>
<dbReference type="GO" id="GO:0020037">
    <property type="term" value="F:heme binding"/>
    <property type="evidence" value="ECO:0007669"/>
    <property type="project" value="InterPro"/>
</dbReference>
<name>A0A6H1UIN4_9GAMM</name>
<dbReference type="AlphaFoldDB" id="A0A6H1UIN4"/>
<evidence type="ECO:0000256" key="7">
    <source>
        <dbReference type="SAM" id="SignalP"/>
    </source>
</evidence>
<dbReference type="PRINTS" id="PR00607">
    <property type="entry name" value="CYTCHROMECIE"/>
</dbReference>
<keyword evidence="2 6" id="KW-0349">Heme</keyword>
<dbReference type="Gene3D" id="1.10.760.10">
    <property type="entry name" value="Cytochrome c-like domain"/>
    <property type="match status" value="1"/>
</dbReference>
<feature type="domain" description="Cytochrome c" evidence="8">
    <location>
        <begin position="19"/>
        <end position="98"/>
    </location>
</feature>
<dbReference type="InterPro" id="IPR036909">
    <property type="entry name" value="Cyt_c-like_dom_sf"/>
</dbReference>
<keyword evidence="10" id="KW-1185">Reference proteome</keyword>
<dbReference type="PROSITE" id="PS51007">
    <property type="entry name" value="CYTC"/>
    <property type="match status" value="1"/>
</dbReference>
<dbReference type="EMBL" id="CP051180">
    <property type="protein sequence ID" value="QIZ78489.1"/>
    <property type="molecule type" value="Genomic_DNA"/>
</dbReference>
<evidence type="ECO:0000256" key="5">
    <source>
        <dbReference type="ARBA" id="ARBA00023004"/>
    </source>
</evidence>
<dbReference type="Proteomes" id="UP000501602">
    <property type="component" value="Chromosome"/>
</dbReference>
<sequence length="98" mass="10387">MKKIVMLAAVASFALSTNAMAQDGKAVYEKACKTCHSIGLAGAPKFQNAADWAPRFEKGMDAMLKSVNNGMNAMPSKGACIDCSDEDYKAAINYMAGK</sequence>
<dbReference type="KEGG" id="fes:HER31_17240"/>
<dbReference type="GO" id="GO:0005506">
    <property type="term" value="F:iron ion binding"/>
    <property type="evidence" value="ECO:0007669"/>
    <property type="project" value="InterPro"/>
</dbReference>
<keyword evidence="4" id="KW-0249">Electron transport</keyword>
<reference evidence="9 10" key="1">
    <citation type="submission" date="2020-04" db="EMBL/GenBank/DDBJ databases">
        <title>Ferrimonas sp. S7 isolated from sea water.</title>
        <authorList>
            <person name="Bae S.S."/>
            <person name="Baek K."/>
        </authorList>
    </citation>
    <scope>NUCLEOTIDE SEQUENCE [LARGE SCALE GENOMIC DNA]</scope>
    <source>
        <strain evidence="9 10">S7</strain>
    </source>
</reference>
<evidence type="ECO:0000256" key="6">
    <source>
        <dbReference type="PROSITE-ProRule" id="PRU00433"/>
    </source>
</evidence>
<keyword evidence="5 6" id="KW-0408">Iron</keyword>
<dbReference type="SUPFAM" id="SSF46626">
    <property type="entry name" value="Cytochrome c"/>
    <property type="match status" value="1"/>
</dbReference>
<dbReference type="GO" id="GO:0009055">
    <property type="term" value="F:electron transfer activity"/>
    <property type="evidence" value="ECO:0007669"/>
    <property type="project" value="InterPro"/>
</dbReference>
<dbReference type="InterPro" id="IPR009056">
    <property type="entry name" value="Cyt_c-like_dom"/>
</dbReference>
<accession>A0A6H1UIN4</accession>
<feature type="chain" id="PRO_5026259795" evidence="7">
    <location>
        <begin position="22"/>
        <end position="98"/>
    </location>
</feature>
<organism evidence="9 10">
    <name type="scientific">Ferrimonas lipolytica</name>
    <dbReference type="NCBI Taxonomy" id="2724191"/>
    <lineage>
        <taxon>Bacteria</taxon>
        <taxon>Pseudomonadati</taxon>
        <taxon>Pseudomonadota</taxon>
        <taxon>Gammaproteobacteria</taxon>
        <taxon>Alteromonadales</taxon>
        <taxon>Ferrimonadaceae</taxon>
        <taxon>Ferrimonas</taxon>
    </lineage>
</organism>
<evidence type="ECO:0000256" key="2">
    <source>
        <dbReference type="ARBA" id="ARBA00022617"/>
    </source>
</evidence>
<proteinExistence type="predicted"/>
<evidence type="ECO:0000313" key="10">
    <source>
        <dbReference type="Proteomes" id="UP000501602"/>
    </source>
</evidence>
<gene>
    <name evidence="9" type="ORF">HER31_17240</name>
</gene>
<evidence type="ECO:0000256" key="3">
    <source>
        <dbReference type="ARBA" id="ARBA00022723"/>
    </source>
</evidence>
<keyword evidence="7" id="KW-0732">Signal</keyword>
<dbReference type="Pfam" id="PF13442">
    <property type="entry name" value="Cytochrome_CBB3"/>
    <property type="match status" value="1"/>
</dbReference>
<dbReference type="PANTHER" id="PTHR40942">
    <property type="match status" value="1"/>
</dbReference>